<dbReference type="EMBL" id="JALJOS010000063">
    <property type="protein sequence ID" value="KAK9817611.1"/>
    <property type="molecule type" value="Genomic_DNA"/>
</dbReference>
<gene>
    <name evidence="1" type="ORF">WJX74_001845</name>
</gene>
<evidence type="ECO:0000313" key="2">
    <source>
        <dbReference type="Proteomes" id="UP001438707"/>
    </source>
</evidence>
<dbReference type="AlphaFoldDB" id="A0AAW1Q6Q6"/>
<comment type="caution">
    <text evidence="1">The sequence shown here is derived from an EMBL/GenBank/DDBJ whole genome shotgun (WGS) entry which is preliminary data.</text>
</comment>
<keyword evidence="2" id="KW-1185">Reference proteome</keyword>
<organism evidence="1 2">
    <name type="scientific">Apatococcus lobatus</name>
    <dbReference type="NCBI Taxonomy" id="904363"/>
    <lineage>
        <taxon>Eukaryota</taxon>
        <taxon>Viridiplantae</taxon>
        <taxon>Chlorophyta</taxon>
        <taxon>core chlorophytes</taxon>
        <taxon>Trebouxiophyceae</taxon>
        <taxon>Chlorellales</taxon>
        <taxon>Chlorellaceae</taxon>
        <taxon>Apatococcus</taxon>
    </lineage>
</organism>
<name>A0AAW1Q6Q6_9CHLO</name>
<dbReference type="Proteomes" id="UP001438707">
    <property type="component" value="Unassembled WGS sequence"/>
</dbReference>
<reference evidence="1 2" key="1">
    <citation type="journal article" date="2024" name="Nat. Commun.">
        <title>Phylogenomics reveals the evolutionary origins of lichenization in chlorophyte algae.</title>
        <authorList>
            <person name="Puginier C."/>
            <person name="Libourel C."/>
            <person name="Otte J."/>
            <person name="Skaloud P."/>
            <person name="Haon M."/>
            <person name="Grisel S."/>
            <person name="Petersen M."/>
            <person name="Berrin J.G."/>
            <person name="Delaux P.M."/>
            <person name="Dal Grande F."/>
            <person name="Keller J."/>
        </authorList>
    </citation>
    <scope>NUCLEOTIDE SEQUENCE [LARGE SCALE GENOMIC DNA]</scope>
    <source>
        <strain evidence="1 2">SAG 2145</strain>
    </source>
</reference>
<accession>A0AAW1Q6Q6</accession>
<proteinExistence type="predicted"/>
<evidence type="ECO:0000313" key="1">
    <source>
        <dbReference type="EMBL" id="KAK9817611.1"/>
    </source>
</evidence>
<sequence length="504" mass="55394">MANGSGRLDLDCPQLLDLQDPWEAEACSVLLNADRQQAAQCAAECTAGPWIVALPKHDEKTDSQSFRLSGAPCLQASDLPATPASTLDVNEWALNGEAAEPLQPADSIWGSSVSSLLLPRRNNPLADTAILLLQQSLGPHLLSRALEDPSEVQLSKGQKRSPEALSSSSQCINTATAQYHSPAQRPKHVNSLRDLELKSLLANLTQQQDTGIAGKQDLLDTLQKMNYVAKLPGCGRVYPSDRIRTQSVKELLVHPGWHSVIPCQVRMQQVYAALEGGNMDLPIHLRTSQGHVFRSLREIMAIPTDQQATMLRDINMRLVNAKHFKRSDGDEFHQTMLEMMGANGLLACVFFKPTAGLNFQGKNFMNGPLQPPQPPPDAMAIKRSIGLDGTQIRMAQKVWRDASQALSKLRCDRSEILSQMNPGGPNPLMCDTSAPVQTTTRTRQLLQQVAELTENSHLQLEVVRSASRKLVWQICSPENVIRLVCVNWPVCPDFMHCLQAVAAP</sequence>
<protein>
    <submittedName>
        <fullName evidence="1">Uncharacterized protein</fullName>
    </submittedName>
</protein>